<keyword evidence="5" id="KW-1185">Reference proteome</keyword>
<dbReference type="PANTHER" id="PTHR21013:SF10">
    <property type="entry name" value="ATP SYNTHASE MITOCHONDRIAL F1 COMPLEX ASSEMBLY FACTOR 2"/>
    <property type="match status" value="1"/>
</dbReference>
<dbReference type="Pfam" id="PF07542">
    <property type="entry name" value="ATP12"/>
    <property type="match status" value="1"/>
</dbReference>
<sequence>MQNAAPRRFYKTVAATKGTDGWNVTLDGKLLRSPAKKEFNLPTAGLAHAIAAEWDAQTEHVRPLAMPLMQLAATAIDRMGADRARIVAELAGYAGTDLVCYRASEPPSLVEREAQAWDPLLAWLRRRYDVSLVTTSGIVAVAQPPATMEALTKVIGGHDDFALAALATLIQTAGSVIIGLAVAEGEITAEQGAHAAQIDELYQTERWGEDKEAVDRRVAQLAEMVAARRFLDLLTQE</sequence>
<comment type="similarity">
    <text evidence="1">Belongs to the ATP12 family.</text>
</comment>
<evidence type="ECO:0000313" key="5">
    <source>
        <dbReference type="Proteomes" id="UP001271769"/>
    </source>
</evidence>
<evidence type="ECO:0000313" key="4">
    <source>
        <dbReference type="EMBL" id="MDY0874445.1"/>
    </source>
</evidence>
<keyword evidence="2" id="KW-0809">Transit peptide</keyword>
<organism evidence="4 5">
    <name type="scientific">Dongia rigui</name>
    <dbReference type="NCBI Taxonomy" id="940149"/>
    <lineage>
        <taxon>Bacteria</taxon>
        <taxon>Pseudomonadati</taxon>
        <taxon>Pseudomonadota</taxon>
        <taxon>Alphaproteobacteria</taxon>
        <taxon>Rhodospirillales</taxon>
        <taxon>Dongiaceae</taxon>
        <taxon>Dongia</taxon>
    </lineage>
</organism>
<name>A0ABU5E5E9_9PROT</name>
<accession>A0ABU5E5E9</accession>
<dbReference type="Gene3D" id="1.10.3580.10">
    <property type="entry name" value="ATP12 ATPase"/>
    <property type="match status" value="1"/>
</dbReference>
<evidence type="ECO:0000256" key="3">
    <source>
        <dbReference type="ARBA" id="ARBA00023186"/>
    </source>
</evidence>
<protein>
    <submittedName>
        <fullName evidence="4">ATP12 family protein</fullName>
    </submittedName>
</protein>
<dbReference type="EMBL" id="JAXCLX010000005">
    <property type="protein sequence ID" value="MDY0874445.1"/>
    <property type="molecule type" value="Genomic_DNA"/>
</dbReference>
<dbReference type="PANTHER" id="PTHR21013">
    <property type="entry name" value="ATP SYNTHASE MITOCHONDRIAL F1 COMPLEX ASSEMBLY FACTOR 2/ATP12 PROTEIN, MITOCHONDRIAL PRECURSOR"/>
    <property type="match status" value="1"/>
</dbReference>
<proteinExistence type="inferred from homology"/>
<dbReference type="InterPro" id="IPR023335">
    <property type="entry name" value="ATP12_ortho_dom_sf"/>
</dbReference>
<dbReference type="SUPFAM" id="SSF160909">
    <property type="entry name" value="ATP12-like"/>
    <property type="match status" value="1"/>
</dbReference>
<dbReference type="InterPro" id="IPR011419">
    <property type="entry name" value="ATP12_ATP_synth-F1-assembly"/>
</dbReference>
<comment type="caution">
    <text evidence="4">The sequence shown here is derived from an EMBL/GenBank/DDBJ whole genome shotgun (WGS) entry which is preliminary data.</text>
</comment>
<gene>
    <name evidence="4" type="ORF">SMD31_21070</name>
</gene>
<evidence type="ECO:0000256" key="1">
    <source>
        <dbReference type="ARBA" id="ARBA00008231"/>
    </source>
</evidence>
<evidence type="ECO:0000256" key="2">
    <source>
        <dbReference type="ARBA" id="ARBA00022946"/>
    </source>
</evidence>
<keyword evidence="3" id="KW-0143">Chaperone</keyword>
<dbReference type="Proteomes" id="UP001271769">
    <property type="component" value="Unassembled WGS sequence"/>
</dbReference>
<reference evidence="4 5" key="1">
    <citation type="journal article" date="2013" name="Antonie Van Leeuwenhoek">
        <title>Dongia rigui sp. nov., isolated from freshwater of a large wetland in Korea.</title>
        <authorList>
            <person name="Baik K.S."/>
            <person name="Hwang Y.M."/>
            <person name="Choi J.S."/>
            <person name="Kwon J."/>
            <person name="Seong C.N."/>
        </authorList>
    </citation>
    <scope>NUCLEOTIDE SEQUENCE [LARGE SCALE GENOMIC DNA]</scope>
    <source>
        <strain evidence="4 5">04SU4-P</strain>
    </source>
</reference>
<dbReference type="InterPro" id="IPR042272">
    <property type="entry name" value="ATP12_ATP_synth-F1-assembly_N"/>
</dbReference>
<dbReference type="RefSeq" id="WP_320502915.1">
    <property type="nucleotide sequence ID" value="NZ_JAXCLX010000005.1"/>
</dbReference>
<dbReference type="Gene3D" id="3.30.2180.10">
    <property type="entry name" value="ATP12-like"/>
    <property type="match status" value="1"/>
</dbReference>